<dbReference type="UniPathway" id="UPA00068">
    <property type="reaction ID" value="UER00109"/>
</dbReference>
<dbReference type="InterPro" id="IPR015424">
    <property type="entry name" value="PyrdxlP-dep_Trfase"/>
</dbReference>
<dbReference type="Proteomes" id="UP000198703">
    <property type="component" value="Unassembled WGS sequence"/>
</dbReference>
<comment type="cofactor">
    <cofactor evidence="4">
        <name>pyridoxal 5'-phosphate</name>
        <dbReference type="ChEBI" id="CHEBI:597326"/>
    </cofactor>
    <text evidence="4">Binds 1 pyridoxal phosphate per subunit.</text>
</comment>
<reference evidence="5 6" key="1">
    <citation type="submission" date="2016-10" db="EMBL/GenBank/DDBJ databases">
        <authorList>
            <person name="de Groot N.N."/>
        </authorList>
    </citation>
    <scope>NUCLEOTIDE SEQUENCE [LARGE SCALE GENOMIC DNA]</scope>
    <source>
        <strain evidence="5 6">DSM 15345</strain>
    </source>
</reference>
<comment type="similarity">
    <text evidence="4">Belongs to the class-III pyridoxal-phosphate-dependent aminotransferase family. ArgD subfamily.</text>
</comment>
<dbReference type="Gene3D" id="3.90.1150.10">
    <property type="entry name" value="Aspartate Aminotransferase, domain 1"/>
    <property type="match status" value="1"/>
</dbReference>
<feature type="binding site" evidence="4">
    <location>
        <begin position="96"/>
        <end position="97"/>
    </location>
    <ligand>
        <name>pyridoxal 5'-phosphate</name>
        <dbReference type="ChEBI" id="CHEBI:597326"/>
    </ligand>
</feature>
<dbReference type="GO" id="GO:0030170">
    <property type="term" value="F:pyridoxal phosphate binding"/>
    <property type="evidence" value="ECO:0007669"/>
    <property type="project" value="InterPro"/>
</dbReference>
<keyword evidence="4" id="KW-0963">Cytoplasm</keyword>
<name>A0A1H4BV08_9RHOB</name>
<dbReference type="InterPro" id="IPR050103">
    <property type="entry name" value="Class-III_PLP-dep_AT"/>
</dbReference>
<dbReference type="GO" id="GO:0006526">
    <property type="term" value="P:L-arginine biosynthetic process"/>
    <property type="evidence" value="ECO:0007669"/>
    <property type="project" value="UniProtKB-UniRule"/>
</dbReference>
<dbReference type="Pfam" id="PF00202">
    <property type="entry name" value="Aminotran_3"/>
    <property type="match status" value="1"/>
</dbReference>
<dbReference type="SUPFAM" id="SSF53383">
    <property type="entry name" value="PLP-dependent transferases"/>
    <property type="match status" value="1"/>
</dbReference>
<dbReference type="CDD" id="cd00610">
    <property type="entry name" value="OAT_like"/>
    <property type="match status" value="1"/>
</dbReference>
<dbReference type="PANTHER" id="PTHR11986:SF113">
    <property type="entry name" value="SUCCINYLORNITHINE TRANSAMINASE"/>
    <property type="match status" value="1"/>
</dbReference>
<dbReference type="AlphaFoldDB" id="A0A1H4BV08"/>
<feature type="binding site" evidence="4">
    <location>
        <begin position="214"/>
        <end position="217"/>
    </location>
    <ligand>
        <name>pyridoxal 5'-phosphate</name>
        <dbReference type="ChEBI" id="CHEBI:597326"/>
    </ligand>
</feature>
<dbReference type="FunFam" id="3.40.640.10:FF:000004">
    <property type="entry name" value="Acetylornithine aminotransferase"/>
    <property type="match status" value="1"/>
</dbReference>
<sequence>MIDAVLPTYARQPIEVARGEGCWLEATDGRRYLDFGAGIAVNSLGHAHPHLVKALTEQAGKVWHTSNLYRIPGQERLAERLVEATFADTVFFTNSGAEAMECAIKMARKFQSFAGNPERDRIVTFTGSFHGRTLATISAAGNAKYTDGFGPLLPGFDHVAFGDHDALTAAVTNETAAVILEPVQGEGGVRPVPPQCLRGLRELCDARGALLIFDEVQCGYGRTGRLFAHEWAGIAPDIMAAAKGIGGGFPLGACLATEAAASGMTAGSHGSTYGGNPLAMAVGEAVLDVMLAEGFLPRVSEAAGRLRQRLEGVVSAYPDVIEGVRGEGLLLGLKCAAPNVAVIAAARDAGLLLVGAAENVARVLPPLIVSDAEIDEGAARLEAACEAVRRAAAA</sequence>
<dbReference type="PROSITE" id="PS00600">
    <property type="entry name" value="AA_TRANSFER_CLASS_3"/>
    <property type="match status" value="1"/>
</dbReference>
<gene>
    <name evidence="4" type="primary">argD</name>
    <name evidence="5" type="ORF">SAMN05444370_10644</name>
</gene>
<organism evidence="5 6">
    <name type="scientific">Rubrimonas cliftonensis</name>
    <dbReference type="NCBI Taxonomy" id="89524"/>
    <lineage>
        <taxon>Bacteria</taxon>
        <taxon>Pseudomonadati</taxon>
        <taxon>Pseudomonadota</taxon>
        <taxon>Alphaproteobacteria</taxon>
        <taxon>Rhodobacterales</taxon>
        <taxon>Paracoccaceae</taxon>
        <taxon>Rubrimonas</taxon>
    </lineage>
</organism>
<evidence type="ECO:0000313" key="5">
    <source>
        <dbReference type="EMBL" id="SEA51662.1"/>
    </source>
</evidence>
<comment type="miscellaneous">
    <text evidence="4">May also have succinyldiaminopimelate aminotransferase activity, thus carrying out the corresponding step in lysine biosynthesis.</text>
</comment>
<dbReference type="PIRSF" id="PIRSF000521">
    <property type="entry name" value="Transaminase_4ab_Lys_Orn"/>
    <property type="match status" value="1"/>
</dbReference>
<dbReference type="InterPro" id="IPR015422">
    <property type="entry name" value="PyrdxlP-dep_Trfase_small"/>
</dbReference>
<dbReference type="GO" id="GO:0003992">
    <property type="term" value="F:N2-acetyl-L-ornithine:2-oxoglutarate 5-aminotransferase activity"/>
    <property type="evidence" value="ECO:0007669"/>
    <property type="project" value="UniProtKB-UniRule"/>
</dbReference>
<evidence type="ECO:0000256" key="3">
    <source>
        <dbReference type="ARBA" id="ARBA00022898"/>
    </source>
</evidence>
<feature type="binding site" evidence="4">
    <location>
        <position position="271"/>
    </location>
    <ligand>
        <name>N(2)-acetyl-L-ornithine</name>
        <dbReference type="ChEBI" id="CHEBI:57805"/>
    </ligand>
</feature>
<feature type="modified residue" description="N6-(pyridoxal phosphate)lysine" evidence="4">
    <location>
        <position position="243"/>
    </location>
</feature>
<accession>A0A1H4BV08</accession>
<keyword evidence="4" id="KW-0055">Arginine biosynthesis</keyword>
<dbReference type="GO" id="GO:0042802">
    <property type="term" value="F:identical protein binding"/>
    <property type="evidence" value="ECO:0007669"/>
    <property type="project" value="TreeGrafter"/>
</dbReference>
<comment type="pathway">
    <text evidence="4">Amino-acid biosynthesis; L-arginine biosynthesis; N(2)-acetyl-L-ornithine from L-glutamate: step 4/4.</text>
</comment>
<comment type="subcellular location">
    <subcellularLocation>
        <location evidence="4">Cytoplasm</location>
    </subcellularLocation>
</comment>
<dbReference type="OrthoDB" id="9801834at2"/>
<keyword evidence="2 4" id="KW-0808">Transferase</keyword>
<dbReference type="PANTHER" id="PTHR11986">
    <property type="entry name" value="AMINOTRANSFERASE CLASS III"/>
    <property type="match status" value="1"/>
</dbReference>
<evidence type="ECO:0000256" key="2">
    <source>
        <dbReference type="ARBA" id="ARBA00022679"/>
    </source>
</evidence>
<evidence type="ECO:0000256" key="1">
    <source>
        <dbReference type="ARBA" id="ARBA00022576"/>
    </source>
</evidence>
<comment type="subunit">
    <text evidence="4">Homodimer.</text>
</comment>
<dbReference type="STRING" id="89524.SAMN05444370_10644"/>
<keyword evidence="4" id="KW-0028">Amino-acid biosynthesis</keyword>
<dbReference type="InterPro" id="IPR049704">
    <property type="entry name" value="Aminotrans_3_PPA_site"/>
</dbReference>
<dbReference type="InterPro" id="IPR004636">
    <property type="entry name" value="AcOrn/SuccOrn_fam"/>
</dbReference>
<feature type="binding site" evidence="4">
    <location>
        <position position="132"/>
    </location>
    <ligand>
        <name>N(2)-acetyl-L-ornithine</name>
        <dbReference type="ChEBI" id="CHEBI:57805"/>
    </ligand>
</feature>
<protein>
    <recommendedName>
        <fullName evidence="4">Acetylornithine aminotransferase</fullName>
        <shortName evidence="4">ACOAT</shortName>
        <ecNumber evidence="4">2.6.1.11</ecNumber>
    </recommendedName>
</protein>
<keyword evidence="1 4" id="KW-0032">Aminotransferase</keyword>
<feature type="binding site" evidence="4">
    <location>
        <position position="272"/>
    </location>
    <ligand>
        <name>pyridoxal 5'-phosphate</name>
        <dbReference type="ChEBI" id="CHEBI:597326"/>
    </ligand>
</feature>
<feature type="binding site" evidence="4">
    <location>
        <position position="129"/>
    </location>
    <ligand>
        <name>pyridoxal 5'-phosphate</name>
        <dbReference type="ChEBI" id="CHEBI:597326"/>
    </ligand>
</feature>
<proteinExistence type="inferred from homology"/>
<dbReference type="HAMAP" id="MF_01107">
    <property type="entry name" value="ArgD_aminotrans_3"/>
    <property type="match status" value="1"/>
</dbReference>
<dbReference type="NCBIfam" id="TIGR00707">
    <property type="entry name" value="argD"/>
    <property type="match status" value="1"/>
</dbReference>
<dbReference type="EC" id="2.6.1.11" evidence="4"/>
<evidence type="ECO:0000313" key="6">
    <source>
        <dbReference type="Proteomes" id="UP000198703"/>
    </source>
</evidence>
<dbReference type="Gene3D" id="3.40.640.10">
    <property type="entry name" value="Type I PLP-dependent aspartate aminotransferase-like (Major domain)"/>
    <property type="match status" value="1"/>
</dbReference>
<dbReference type="RefSeq" id="WP_093253477.1">
    <property type="nucleotide sequence ID" value="NZ_FNQM01000006.1"/>
</dbReference>
<dbReference type="GO" id="GO:0005737">
    <property type="term" value="C:cytoplasm"/>
    <property type="evidence" value="ECO:0007669"/>
    <property type="project" value="UniProtKB-SubCell"/>
</dbReference>
<dbReference type="EMBL" id="FNQM01000006">
    <property type="protein sequence ID" value="SEA51662.1"/>
    <property type="molecule type" value="Genomic_DNA"/>
</dbReference>
<keyword evidence="3 4" id="KW-0663">Pyridoxal phosphate</keyword>
<keyword evidence="6" id="KW-1185">Reference proteome</keyword>
<dbReference type="NCBIfam" id="NF002325">
    <property type="entry name" value="PRK01278.1"/>
    <property type="match status" value="1"/>
</dbReference>
<comment type="catalytic activity">
    <reaction evidence="4">
        <text>N(2)-acetyl-L-ornithine + 2-oxoglutarate = N-acetyl-L-glutamate 5-semialdehyde + L-glutamate</text>
        <dbReference type="Rhea" id="RHEA:18049"/>
        <dbReference type="ChEBI" id="CHEBI:16810"/>
        <dbReference type="ChEBI" id="CHEBI:29123"/>
        <dbReference type="ChEBI" id="CHEBI:29985"/>
        <dbReference type="ChEBI" id="CHEBI:57805"/>
        <dbReference type="EC" id="2.6.1.11"/>
    </reaction>
</comment>
<dbReference type="InterPro" id="IPR005814">
    <property type="entry name" value="Aminotrans_3"/>
</dbReference>
<evidence type="ECO:0000256" key="4">
    <source>
        <dbReference type="HAMAP-Rule" id="MF_01107"/>
    </source>
</evidence>
<dbReference type="InterPro" id="IPR015421">
    <property type="entry name" value="PyrdxlP-dep_Trfase_major"/>
</dbReference>